<keyword evidence="1" id="KW-0175">Coiled coil</keyword>
<reference evidence="4" key="1">
    <citation type="submission" date="2018-02" db="EMBL/GenBank/DDBJ databases">
        <authorList>
            <person name="Cohen D.B."/>
            <person name="Kent A.D."/>
        </authorList>
    </citation>
    <scope>NUCLEOTIDE SEQUENCE</scope>
</reference>
<feature type="region of interest" description="Disordered" evidence="2">
    <location>
        <begin position="217"/>
        <end position="247"/>
    </location>
</feature>
<dbReference type="Pfam" id="PF00078">
    <property type="entry name" value="RVT_1"/>
    <property type="match status" value="1"/>
</dbReference>
<dbReference type="PANTHER" id="PTHR47543">
    <property type="entry name" value="OS08G0169600 PROTEIN"/>
    <property type="match status" value="1"/>
</dbReference>
<sequence length="1191" mass="135266">MPPRGIVVNGRKTAPSLVDLCVNTAIDNLRYLGDVGETDLYLLERILPHCTLDQLMHIEKSSQGRDLSPVTDKLWKKFYEKAFGAAKTEVVVKRMMKTKTTFKWLQLYEAKLEAIAEQEKEAAARFKQRYETIDARLVELFSGLDICNNPEGQQQNGWKGFNKELRILLKPEPRNNKYQLQWGAGRGDGTDVGKNLQRGDGPLKSYREAVFVRQRKVAKSENTQNRETKSVETEKVKDNTKAVQVSAGPAVEGMVDSNSGATVTVQSKERITPRQPLRFFPDAAPVIPRKLGKGIIIHINEAGQRLVTWTDKGFTKSGKQWVPRDKHGDQKVGPASIDGPSDYRVTKDNARLGFGPRSTYEVGESSGFTKQQKGLEEELRVSMGLENIHNRDGPNLVDIGPNKMALYSHGLPNLNSKESSTVLTGGGTYQLSVDWHLVEAIISTNRGKDEEETQYVTVHDPFALVPSTSTILARASMEDTDVLNISPIRTCYGEITQGERLDWAYQESEGASGGILIMWDRRVVEVQNCVKDRVILWEELVGVHSWWGVLWCIGGDFNMVKFPSEKLGAEIRDGVVDFYQGLYSEREAWRPVLGGVQLERPFSEEEVVTALNQMSGEKAPGPDGYIIAFYKHCWDIVKIEVLNSIQEFHEHESIKRSLNATFVVLIPKKSGASDVKDFRPICLIGSVYKILSKILANRLKVVLGAILSPTQNAFIQGREITESVLIANECLDGRLKSEILGLLFQFSILINGTPCGFFNSTRDIRQGDLLSSLLFVLVMEALSRLMDKAVYEQLLEGFAVNNHNKPDLKISHLPFANDTLILCDVEQDQLLHLKGVIGGRITTLPMKYLGLPLGARYKSKEIWNPILEKMERHLAGWKRLYLSKGGRLTLIKSTLSSLPTYFLLLCPIPLSVAKRIEKIQRDFLWGGIGEEFKYHLVNWRTIYTPLPMGGLGVIASKYGVEKGDWYTKEDRGRHGVCLWKHIRLGWQHFNKYVSYSIGLGERALVSDYLTWHNEERVWSVILIRALQDWELADFTTFMETFYNIKIKRNIADQLRWDHTGSGLFEVRSFYHIICSEGESVDHLLLHCEYASELWSFIFCIVGMHWVMPCKVSELLACWRRRASSSKNAIWNAIPSCLMWLIWRERNRRAFEDSERHSMDLKLIFLRTIVEWMAAMSSQPYLSMLHFIDGCL</sequence>
<dbReference type="GO" id="GO:0070449">
    <property type="term" value="C:elongin complex"/>
    <property type="evidence" value="ECO:0007669"/>
    <property type="project" value="InterPro"/>
</dbReference>
<proteinExistence type="predicted"/>
<accession>A0A2N9ICL2</accession>
<dbReference type="InterPro" id="IPR010684">
    <property type="entry name" value="RNA_pol_II_trans_fac_SIII_A"/>
</dbReference>
<dbReference type="Pfam" id="PF06881">
    <property type="entry name" value="Elongin_A"/>
    <property type="match status" value="1"/>
</dbReference>
<dbReference type="AlphaFoldDB" id="A0A2N9ICL2"/>
<feature type="region of interest" description="Disordered" evidence="2">
    <location>
        <begin position="317"/>
        <end position="374"/>
    </location>
</feature>
<dbReference type="PROSITE" id="PS50878">
    <property type="entry name" value="RT_POL"/>
    <property type="match status" value="1"/>
</dbReference>
<dbReference type="PANTHER" id="PTHR47543:SF2">
    <property type="entry name" value="RNA POLYMERASE II TRANSCRIPTION FACTOR SIII SUBUNIT A"/>
    <property type="match status" value="1"/>
</dbReference>
<feature type="coiled-coil region" evidence="1">
    <location>
        <begin position="105"/>
        <end position="136"/>
    </location>
</feature>
<feature type="domain" description="Reverse transcriptase" evidence="3">
    <location>
        <begin position="647"/>
        <end position="882"/>
    </location>
</feature>
<protein>
    <recommendedName>
        <fullName evidence="3">Reverse transcriptase domain-containing protein</fullName>
    </recommendedName>
</protein>
<feature type="compositionally biased region" description="Basic and acidic residues" evidence="2">
    <location>
        <begin position="224"/>
        <end position="240"/>
    </location>
</feature>
<dbReference type="InterPro" id="IPR000477">
    <property type="entry name" value="RT_dom"/>
</dbReference>
<feature type="region of interest" description="Disordered" evidence="2">
    <location>
        <begin position="180"/>
        <end position="199"/>
    </location>
</feature>
<organism evidence="4">
    <name type="scientific">Fagus sylvatica</name>
    <name type="common">Beechnut</name>
    <dbReference type="NCBI Taxonomy" id="28930"/>
    <lineage>
        <taxon>Eukaryota</taxon>
        <taxon>Viridiplantae</taxon>
        <taxon>Streptophyta</taxon>
        <taxon>Embryophyta</taxon>
        <taxon>Tracheophyta</taxon>
        <taxon>Spermatophyta</taxon>
        <taxon>Magnoliopsida</taxon>
        <taxon>eudicotyledons</taxon>
        <taxon>Gunneridae</taxon>
        <taxon>Pentapetalae</taxon>
        <taxon>rosids</taxon>
        <taxon>fabids</taxon>
        <taxon>Fagales</taxon>
        <taxon>Fagaceae</taxon>
        <taxon>Fagus</taxon>
    </lineage>
</organism>
<dbReference type="EMBL" id="OIVN01005290">
    <property type="protein sequence ID" value="SPD21779.1"/>
    <property type="molecule type" value="Genomic_DNA"/>
</dbReference>
<gene>
    <name evidence="4" type="ORF">FSB_LOCUS49661</name>
</gene>
<dbReference type="Gene3D" id="6.10.250.3180">
    <property type="match status" value="1"/>
</dbReference>
<evidence type="ECO:0000259" key="3">
    <source>
        <dbReference type="PROSITE" id="PS50878"/>
    </source>
</evidence>
<evidence type="ECO:0000256" key="1">
    <source>
        <dbReference type="SAM" id="Coils"/>
    </source>
</evidence>
<evidence type="ECO:0000313" key="4">
    <source>
        <dbReference type="EMBL" id="SPD21779.1"/>
    </source>
</evidence>
<dbReference type="GO" id="GO:0006368">
    <property type="term" value="P:transcription elongation by RNA polymerase II"/>
    <property type="evidence" value="ECO:0007669"/>
    <property type="project" value="InterPro"/>
</dbReference>
<name>A0A2N9ICL2_FAGSY</name>
<evidence type="ECO:0000256" key="2">
    <source>
        <dbReference type="SAM" id="MobiDB-lite"/>
    </source>
</evidence>